<dbReference type="Gene3D" id="1.25.40.10">
    <property type="entry name" value="Tetratricopeptide repeat domain"/>
    <property type="match status" value="1"/>
</dbReference>
<evidence type="ECO:0000313" key="6">
    <source>
        <dbReference type="Proteomes" id="UP000186002"/>
    </source>
</evidence>
<evidence type="ECO:0000256" key="4">
    <source>
        <dbReference type="ARBA" id="ARBA00022803"/>
    </source>
</evidence>
<keyword evidence="3" id="KW-0677">Repeat</keyword>
<dbReference type="Proteomes" id="UP000186002">
    <property type="component" value="Unassembled WGS sequence"/>
</dbReference>
<dbReference type="PANTHER" id="PTHR16263">
    <property type="entry name" value="TETRATRICOPEPTIDE REPEAT PROTEIN 38"/>
    <property type="match status" value="1"/>
</dbReference>
<protein>
    <recommendedName>
        <fullName evidence="2">Tetratricopeptide repeat protein 38</fullName>
    </recommendedName>
</protein>
<keyword evidence="4" id="KW-0802">TPR repeat</keyword>
<dbReference type="SUPFAM" id="SSF48452">
    <property type="entry name" value="TPR-like"/>
    <property type="match status" value="1"/>
</dbReference>
<dbReference type="PANTHER" id="PTHR16263:SF4">
    <property type="entry name" value="TETRATRICOPEPTIDE REPEAT PROTEIN 38"/>
    <property type="match status" value="1"/>
</dbReference>
<dbReference type="InterPro" id="IPR019734">
    <property type="entry name" value="TPR_rpt"/>
</dbReference>
<accession>A0A1M6ZHS1</accession>
<evidence type="ECO:0000256" key="3">
    <source>
        <dbReference type="ARBA" id="ARBA00022737"/>
    </source>
</evidence>
<evidence type="ECO:0000256" key="1">
    <source>
        <dbReference type="ARBA" id="ARBA00005857"/>
    </source>
</evidence>
<evidence type="ECO:0000256" key="2">
    <source>
        <dbReference type="ARBA" id="ARBA00019992"/>
    </source>
</evidence>
<evidence type="ECO:0000313" key="5">
    <source>
        <dbReference type="EMBL" id="SHL29934.1"/>
    </source>
</evidence>
<dbReference type="CDD" id="cd05804">
    <property type="entry name" value="StaR_like"/>
    <property type="match status" value="1"/>
</dbReference>
<dbReference type="AlphaFoldDB" id="A0A1M6ZHS1"/>
<gene>
    <name evidence="5" type="ORF">SAMN05444272_0244</name>
</gene>
<dbReference type="InterPro" id="IPR011990">
    <property type="entry name" value="TPR-like_helical_dom_sf"/>
</dbReference>
<dbReference type="SMART" id="SM00028">
    <property type="entry name" value="TPR"/>
    <property type="match status" value="2"/>
</dbReference>
<name>A0A1M6ZHS1_9HYPH</name>
<proteinExistence type="inferred from homology"/>
<organism evidence="5 6">
    <name type="scientific">Roseibium suaedae</name>
    <dbReference type="NCBI Taxonomy" id="735517"/>
    <lineage>
        <taxon>Bacteria</taxon>
        <taxon>Pseudomonadati</taxon>
        <taxon>Pseudomonadota</taxon>
        <taxon>Alphaproteobacteria</taxon>
        <taxon>Hyphomicrobiales</taxon>
        <taxon>Stappiaceae</taxon>
        <taxon>Roseibium</taxon>
    </lineage>
</organism>
<dbReference type="OrthoDB" id="9815900at2"/>
<dbReference type="RefSeq" id="WP_073007761.1">
    <property type="nucleotide sequence ID" value="NZ_FRBW01000001.1"/>
</dbReference>
<reference evidence="5 6" key="1">
    <citation type="submission" date="2016-11" db="EMBL/GenBank/DDBJ databases">
        <authorList>
            <person name="Jaros S."/>
            <person name="Januszkiewicz K."/>
            <person name="Wedrychowicz H."/>
        </authorList>
    </citation>
    <scope>NUCLEOTIDE SEQUENCE [LARGE SCALE GENOMIC DNA]</scope>
    <source>
        <strain evidence="5 6">DSM 22153</strain>
    </source>
</reference>
<dbReference type="EMBL" id="FRBW01000001">
    <property type="protein sequence ID" value="SHL29934.1"/>
    <property type="molecule type" value="Genomic_DNA"/>
</dbReference>
<dbReference type="InterPro" id="IPR033891">
    <property type="entry name" value="TTC38"/>
</dbReference>
<comment type="similarity">
    <text evidence="1">Belongs to the TTC38 family.</text>
</comment>
<dbReference type="STRING" id="735517.SAMN05444272_0244"/>
<keyword evidence="6" id="KW-1185">Reference proteome</keyword>
<sequence length="461" mass="51004">MAQTDQFGYELSLSSAEATVFWNKTVTAFLSHGRDTPVCLGKVLDLEPGFALAHAAKGLFCLMLGRREMVATAAEAWMAADAARKASPVTQREAAVVDALRDWLDGWPSRAAHRLDQALTAFPGDAFLLKLVHATRFILGDSIGMRTSIEAVLGTYDETHPAYGYVLGCRAFSLEETGDYRQAEACGKRGLEFAADDAWGLHAVAHVHDMTGRSEEGIGWLEKRPEGWAHCNNFGYHVWWHLALMYLDRGQPDKALALYDDEVRRDQTDDFRDISNAVSLLVRLELEGVQVGARWQELAALADKRAEDGCNVFADLHYMLALASCGRSQASDRLLMNLRQRARNPEGDMQPVAEKAGLPAAQGLEAFREGHYGTAFKYLTLAQQDLQSIGGSHAQRDVFDRIAIDAALRAGLASEAEAALRERTRRRGAFDRFSEMRLETCSRMKSAESVMLDGRLRATMT</sequence>